<evidence type="ECO:0000256" key="6">
    <source>
        <dbReference type="ARBA" id="ARBA00022967"/>
    </source>
</evidence>
<dbReference type="InterPro" id="IPR003439">
    <property type="entry name" value="ABC_transporter-like_ATP-bd"/>
</dbReference>
<dbReference type="NCBIfam" id="TIGR01189">
    <property type="entry name" value="ccmA"/>
    <property type="match status" value="1"/>
</dbReference>
<evidence type="ECO:0000313" key="9">
    <source>
        <dbReference type="EMBL" id="PTQ76408.1"/>
    </source>
</evidence>
<evidence type="ECO:0000259" key="8">
    <source>
        <dbReference type="PROSITE" id="PS50893"/>
    </source>
</evidence>
<dbReference type="AlphaFoldDB" id="A0A2T5HY51"/>
<keyword evidence="6" id="KW-1278">Translocase</keyword>
<dbReference type="GO" id="GO:0005524">
    <property type="term" value="F:ATP binding"/>
    <property type="evidence" value="ECO:0007669"/>
    <property type="project" value="UniProtKB-KW"/>
</dbReference>
<dbReference type="NCBIfam" id="NF010061">
    <property type="entry name" value="PRK13538.1"/>
    <property type="match status" value="1"/>
</dbReference>
<dbReference type="SMART" id="SM00382">
    <property type="entry name" value="AAA"/>
    <property type="match status" value="1"/>
</dbReference>
<name>A0A2T5HY51_9PROT</name>
<gene>
    <name evidence="9" type="ORF">C8R26_1171</name>
</gene>
<dbReference type="PROSITE" id="PS00211">
    <property type="entry name" value="ABC_TRANSPORTER_1"/>
    <property type="match status" value="1"/>
</dbReference>
<proteinExistence type="predicted"/>
<dbReference type="Pfam" id="PF00005">
    <property type="entry name" value="ABC_tran"/>
    <property type="match status" value="1"/>
</dbReference>
<dbReference type="PANTHER" id="PTHR43499">
    <property type="entry name" value="ABC TRANSPORTER I FAMILY MEMBER 1"/>
    <property type="match status" value="1"/>
</dbReference>
<dbReference type="GO" id="GO:0016887">
    <property type="term" value="F:ATP hydrolysis activity"/>
    <property type="evidence" value="ECO:0007669"/>
    <property type="project" value="InterPro"/>
</dbReference>
<dbReference type="EMBL" id="QAOI01000017">
    <property type="protein sequence ID" value="PTQ76408.1"/>
    <property type="molecule type" value="Genomic_DNA"/>
</dbReference>
<dbReference type="Gene3D" id="3.40.50.300">
    <property type="entry name" value="P-loop containing nucleotide triphosphate hydrolases"/>
    <property type="match status" value="1"/>
</dbReference>
<dbReference type="InterPro" id="IPR017871">
    <property type="entry name" value="ABC_transporter-like_CS"/>
</dbReference>
<feature type="domain" description="ABC transporter" evidence="8">
    <location>
        <begin position="16"/>
        <end position="217"/>
    </location>
</feature>
<evidence type="ECO:0000256" key="5">
    <source>
        <dbReference type="ARBA" id="ARBA00022840"/>
    </source>
</evidence>
<dbReference type="InterPro" id="IPR005895">
    <property type="entry name" value="ABC_transptr_haem_export_CcmA"/>
</dbReference>
<dbReference type="InterPro" id="IPR003593">
    <property type="entry name" value="AAA+_ATPase"/>
</dbReference>
<reference evidence="9 10" key="1">
    <citation type="submission" date="2018-04" db="EMBL/GenBank/DDBJ databases">
        <title>Active sludge and wastewater microbial communities from Klosterneuburg, Austria.</title>
        <authorList>
            <person name="Wagner M."/>
        </authorList>
    </citation>
    <scope>NUCLEOTIDE SEQUENCE [LARGE SCALE GENOMIC DNA]</scope>
    <source>
        <strain evidence="9 10">Nm49</strain>
    </source>
</reference>
<dbReference type="Proteomes" id="UP000244128">
    <property type="component" value="Unassembled WGS sequence"/>
</dbReference>
<dbReference type="InterPro" id="IPR027417">
    <property type="entry name" value="P-loop_NTPase"/>
</dbReference>
<evidence type="ECO:0000256" key="7">
    <source>
        <dbReference type="ARBA" id="ARBA00023136"/>
    </source>
</evidence>
<evidence type="ECO:0000313" key="10">
    <source>
        <dbReference type="Proteomes" id="UP000244128"/>
    </source>
</evidence>
<keyword evidence="2" id="KW-1003">Cell membrane</keyword>
<dbReference type="GO" id="GO:0017004">
    <property type="term" value="P:cytochrome complex assembly"/>
    <property type="evidence" value="ECO:0007669"/>
    <property type="project" value="UniProtKB-KW"/>
</dbReference>
<evidence type="ECO:0000256" key="2">
    <source>
        <dbReference type="ARBA" id="ARBA00022475"/>
    </source>
</evidence>
<evidence type="ECO:0000256" key="4">
    <source>
        <dbReference type="ARBA" id="ARBA00022748"/>
    </source>
</evidence>
<keyword evidence="1" id="KW-0813">Transport</keyword>
<dbReference type="SUPFAM" id="SSF52540">
    <property type="entry name" value="P-loop containing nucleoside triphosphate hydrolases"/>
    <property type="match status" value="1"/>
</dbReference>
<sequence length="218" mass="23838">MRYNQQSIPLIDKIMLQGINLACVRGDRELFRDVNFSLEAGGLMQVRGPNGSGKTSLLRMLCGLSNPAAGEIRWNGASIRALDGEYYGAMTYIGHLSGTKDDLTVIENLRISSALAGFNTGIDQAKEALGYIGLQGREGLPVKVLSQGQRRRVALARLLVCKTPLWILDEPLVALDVAAVKLIQELLEQHLREDGMVVMTTHQEIDITAISTTQLHLA</sequence>
<dbReference type="GO" id="GO:0022857">
    <property type="term" value="F:transmembrane transporter activity"/>
    <property type="evidence" value="ECO:0007669"/>
    <property type="project" value="InterPro"/>
</dbReference>
<dbReference type="PANTHER" id="PTHR43499:SF1">
    <property type="entry name" value="ABC TRANSPORTER I FAMILY MEMBER 1"/>
    <property type="match status" value="1"/>
</dbReference>
<dbReference type="PROSITE" id="PS50893">
    <property type="entry name" value="ABC_TRANSPORTER_2"/>
    <property type="match status" value="1"/>
</dbReference>
<keyword evidence="7" id="KW-0472">Membrane</keyword>
<organism evidence="9 10">
    <name type="scientific">Nitrosomonas oligotropha</name>
    <dbReference type="NCBI Taxonomy" id="42354"/>
    <lineage>
        <taxon>Bacteria</taxon>
        <taxon>Pseudomonadati</taxon>
        <taxon>Pseudomonadota</taxon>
        <taxon>Betaproteobacteria</taxon>
        <taxon>Nitrosomonadales</taxon>
        <taxon>Nitrosomonadaceae</taxon>
        <taxon>Nitrosomonas</taxon>
    </lineage>
</organism>
<evidence type="ECO:0000256" key="3">
    <source>
        <dbReference type="ARBA" id="ARBA00022741"/>
    </source>
</evidence>
<comment type="caution">
    <text evidence="9">The sequence shown here is derived from an EMBL/GenBank/DDBJ whole genome shotgun (WGS) entry which is preliminary data.</text>
</comment>
<keyword evidence="4" id="KW-0201">Cytochrome c-type biogenesis</keyword>
<keyword evidence="5" id="KW-0067">ATP-binding</keyword>
<accession>A0A2T5HY51</accession>
<protein>
    <submittedName>
        <fullName evidence="9">Heme exporter protein A</fullName>
    </submittedName>
</protein>
<evidence type="ECO:0000256" key="1">
    <source>
        <dbReference type="ARBA" id="ARBA00022448"/>
    </source>
</evidence>
<keyword evidence="3" id="KW-0547">Nucleotide-binding</keyword>